<gene>
    <name evidence="4" type="ORF">GCM10010439_29960</name>
</gene>
<dbReference type="SUPFAM" id="SSF102462">
    <property type="entry name" value="Peptidyl-tRNA hydrolase II"/>
    <property type="match status" value="1"/>
</dbReference>
<dbReference type="InterPro" id="IPR002833">
    <property type="entry name" value="PTH2"/>
</dbReference>
<dbReference type="Gene3D" id="3.40.1490.10">
    <property type="entry name" value="Bit1"/>
    <property type="match status" value="1"/>
</dbReference>
<evidence type="ECO:0000256" key="2">
    <source>
        <dbReference type="ARBA" id="ARBA00022801"/>
    </source>
</evidence>
<dbReference type="InterPro" id="IPR023476">
    <property type="entry name" value="Pep_tRNA_hydro_II_dom_sf"/>
</dbReference>
<organism evidence="4 5">
    <name type="scientific">Actinocorallia aurantiaca</name>
    <dbReference type="NCBI Taxonomy" id="46204"/>
    <lineage>
        <taxon>Bacteria</taxon>
        <taxon>Bacillati</taxon>
        <taxon>Actinomycetota</taxon>
        <taxon>Actinomycetes</taxon>
        <taxon>Streptosporangiales</taxon>
        <taxon>Thermomonosporaceae</taxon>
        <taxon>Actinocorallia</taxon>
    </lineage>
</organism>
<keyword evidence="5" id="KW-1185">Reference proteome</keyword>
<comment type="catalytic activity">
    <reaction evidence="3">
        <text>an N-acyl-L-alpha-aminoacyl-tRNA + H2O = an N-acyl-L-amino acid + a tRNA + H(+)</text>
        <dbReference type="Rhea" id="RHEA:54448"/>
        <dbReference type="Rhea" id="RHEA-COMP:10123"/>
        <dbReference type="Rhea" id="RHEA-COMP:13883"/>
        <dbReference type="ChEBI" id="CHEBI:15377"/>
        <dbReference type="ChEBI" id="CHEBI:15378"/>
        <dbReference type="ChEBI" id="CHEBI:59874"/>
        <dbReference type="ChEBI" id="CHEBI:78442"/>
        <dbReference type="ChEBI" id="CHEBI:138191"/>
        <dbReference type="EC" id="3.1.1.29"/>
    </reaction>
</comment>
<evidence type="ECO:0000256" key="3">
    <source>
        <dbReference type="ARBA" id="ARBA00048707"/>
    </source>
</evidence>
<dbReference type="EMBL" id="BAAATZ010000009">
    <property type="protein sequence ID" value="GAA2726650.1"/>
    <property type="molecule type" value="Genomic_DNA"/>
</dbReference>
<evidence type="ECO:0000313" key="5">
    <source>
        <dbReference type="Proteomes" id="UP001501842"/>
    </source>
</evidence>
<sequence length="226" mass="23649">MIEHPPVVHDDPAGEPPWALQLAVRVEKAEPPAHEAACAAAASAVVRLLADPAFAEEVRRWEDGRIRKVVRRARGARWKEVQELPGVTVSWRGAEARAFAPGPVDGVPAAVAKLQVAGTDLEHAEAPAPAAPYGAVVLNPGAGMSTGKAAAQTGHAAHLLYRSLGPAEREAWLENGAPVHLADTPWREAVARAAVHIRDAGYTEVAPGTMTAVAWLVTDRPGAASG</sequence>
<dbReference type="Proteomes" id="UP001501842">
    <property type="component" value="Unassembled WGS sequence"/>
</dbReference>
<evidence type="ECO:0000256" key="1">
    <source>
        <dbReference type="ARBA" id="ARBA00013260"/>
    </source>
</evidence>
<comment type="caution">
    <text evidence="4">The sequence shown here is derived from an EMBL/GenBank/DDBJ whole genome shotgun (WGS) entry which is preliminary data.</text>
</comment>
<protein>
    <recommendedName>
        <fullName evidence="1">peptidyl-tRNA hydrolase</fullName>
        <ecNumber evidence="1">3.1.1.29</ecNumber>
    </recommendedName>
</protein>
<dbReference type="GO" id="GO:0016787">
    <property type="term" value="F:hydrolase activity"/>
    <property type="evidence" value="ECO:0007669"/>
    <property type="project" value="UniProtKB-KW"/>
</dbReference>
<dbReference type="Pfam" id="PF01981">
    <property type="entry name" value="PTH2"/>
    <property type="match status" value="1"/>
</dbReference>
<dbReference type="RefSeq" id="WP_344450965.1">
    <property type="nucleotide sequence ID" value="NZ_BAAATZ010000009.1"/>
</dbReference>
<reference evidence="5" key="1">
    <citation type="journal article" date="2019" name="Int. J. Syst. Evol. Microbiol.">
        <title>The Global Catalogue of Microorganisms (GCM) 10K type strain sequencing project: providing services to taxonomists for standard genome sequencing and annotation.</title>
        <authorList>
            <consortium name="The Broad Institute Genomics Platform"/>
            <consortium name="The Broad Institute Genome Sequencing Center for Infectious Disease"/>
            <person name="Wu L."/>
            <person name="Ma J."/>
        </authorList>
    </citation>
    <scope>NUCLEOTIDE SEQUENCE [LARGE SCALE GENOMIC DNA]</scope>
    <source>
        <strain evidence="5">JCM 8201</strain>
    </source>
</reference>
<proteinExistence type="predicted"/>
<dbReference type="EC" id="3.1.1.29" evidence="1"/>
<keyword evidence="2 4" id="KW-0378">Hydrolase</keyword>
<name>A0ABP6GQ80_9ACTN</name>
<accession>A0ABP6GQ80</accession>
<evidence type="ECO:0000313" key="4">
    <source>
        <dbReference type="EMBL" id="GAA2726650.1"/>
    </source>
</evidence>